<dbReference type="PATRIC" id="fig|361041.3.peg.1186"/>
<evidence type="ECO:0000313" key="1">
    <source>
        <dbReference type="EMBL" id="KKB78683.1"/>
    </source>
</evidence>
<comment type="caution">
    <text evidence="1">The sequence shown here is derived from an EMBL/GenBank/DDBJ whole genome shotgun (WGS) entry which is preliminary data.</text>
</comment>
<evidence type="ECO:0000313" key="2">
    <source>
        <dbReference type="Proteomes" id="UP000033514"/>
    </source>
</evidence>
<gene>
    <name evidence="1" type="ORF">VW35_09160</name>
</gene>
<dbReference type="STRING" id="361041.VW35_09160"/>
<dbReference type="InterPro" id="IPR018725">
    <property type="entry name" value="DUF2259_secreted"/>
</dbReference>
<proteinExistence type="predicted"/>
<accession>A0A0F5L8K8</accession>
<dbReference type="Pfam" id="PF10016">
    <property type="entry name" value="DUF2259"/>
    <property type="match status" value="1"/>
</dbReference>
<protein>
    <recommendedName>
        <fullName evidence="3">DUF2259 domain-containing protein</fullName>
    </recommendedName>
</protein>
<dbReference type="AlphaFoldDB" id="A0A0F5L8K8"/>
<reference evidence="1 2" key="1">
    <citation type="submission" date="2015-03" db="EMBL/GenBank/DDBJ databases">
        <authorList>
            <person name="Hassan Y.I."/>
            <person name="Lepp D."/>
            <person name="Zhou T."/>
        </authorList>
    </citation>
    <scope>NUCLEOTIDE SEQUENCE [LARGE SCALE GENOMIC DNA]</scope>
    <source>
        <strain evidence="1 2">GH2-10</strain>
    </source>
</reference>
<organism evidence="1 2">
    <name type="scientific">Devosia soli</name>
    <dbReference type="NCBI Taxonomy" id="361041"/>
    <lineage>
        <taxon>Bacteria</taxon>
        <taxon>Pseudomonadati</taxon>
        <taxon>Pseudomonadota</taxon>
        <taxon>Alphaproteobacteria</taxon>
        <taxon>Hyphomicrobiales</taxon>
        <taxon>Devosiaceae</taxon>
        <taxon>Devosia</taxon>
    </lineage>
</organism>
<dbReference type="EMBL" id="LAJG01000021">
    <property type="protein sequence ID" value="KKB78683.1"/>
    <property type="molecule type" value="Genomic_DNA"/>
</dbReference>
<keyword evidence="2" id="KW-1185">Reference proteome</keyword>
<name>A0A0F5L8K8_9HYPH</name>
<sequence length="225" mass="24025">MSPALAGDRALIDFIGFSPDAKYFAFEEYGIQDGSGFPYSTIYVIDLANDAWVKGTPFRARAEDEYTPLLAIRAEAMSEAFATIDQYEISAPVDIAALIGDGVPDTDAKTLAFGRPGYEAGAVIEQRQLTLTSFPATSLEDCSGYFGSEPLGFALELSGGAEPVTVHRDEGALPRSRGCPLDYRLYAVVLPALDAPEGTGVAIVSVYPGGFEGPDRRFLAVPFAF</sequence>
<dbReference type="Proteomes" id="UP000033514">
    <property type="component" value="Unassembled WGS sequence"/>
</dbReference>
<evidence type="ECO:0008006" key="3">
    <source>
        <dbReference type="Google" id="ProtNLM"/>
    </source>
</evidence>